<accession>R1HV07</accession>
<proteinExistence type="predicted"/>
<evidence type="ECO:0000313" key="3">
    <source>
        <dbReference type="EMBL" id="EOD64191.1"/>
    </source>
</evidence>
<gene>
    <name evidence="3" type="ORF">H480_33083</name>
</gene>
<dbReference type="GO" id="GO:0046872">
    <property type="term" value="F:metal ion binding"/>
    <property type="evidence" value="ECO:0007669"/>
    <property type="project" value="UniProtKB-KW"/>
</dbReference>
<dbReference type="Proteomes" id="UP000014139">
    <property type="component" value="Unassembled WGS sequence"/>
</dbReference>
<feature type="domain" description="LapB rubredoxin metal binding" evidence="2">
    <location>
        <begin position="7"/>
        <end position="34"/>
    </location>
</feature>
<protein>
    <submittedName>
        <fullName evidence="3">DNA repair protein RadA</fullName>
    </submittedName>
</protein>
<organism evidence="3 4">
    <name type="scientific">Amycolatopsis vancoresmycina DSM 44592</name>
    <dbReference type="NCBI Taxonomy" id="1292037"/>
    <lineage>
        <taxon>Bacteria</taxon>
        <taxon>Bacillati</taxon>
        <taxon>Actinomycetota</taxon>
        <taxon>Actinomycetes</taxon>
        <taxon>Pseudonocardiales</taxon>
        <taxon>Pseudonocardiaceae</taxon>
        <taxon>Amycolatopsis</taxon>
    </lineage>
</organism>
<dbReference type="AlphaFoldDB" id="R1HV07"/>
<feature type="non-terminal residue" evidence="3">
    <location>
        <position position="53"/>
    </location>
</feature>
<name>R1HV07_9PSEU</name>
<comment type="caution">
    <text evidence="3">The sequence shown here is derived from an EMBL/GenBank/DDBJ whole genome shotgun (WGS) entry which is preliminary data.</text>
</comment>
<evidence type="ECO:0000313" key="4">
    <source>
        <dbReference type="Proteomes" id="UP000014139"/>
    </source>
</evidence>
<evidence type="ECO:0000256" key="1">
    <source>
        <dbReference type="ARBA" id="ARBA00022723"/>
    </source>
</evidence>
<keyword evidence="1" id="KW-0479">Metal-binding</keyword>
<dbReference type="Pfam" id="PF18073">
    <property type="entry name" value="Zn_ribbon_LapB"/>
    <property type="match status" value="1"/>
</dbReference>
<sequence>MKKGTTYRCGSCGYEAAKWLGRCPECQEWGSFEERGAPAKPAIQRVAAGAPSA</sequence>
<dbReference type="InterPro" id="IPR041166">
    <property type="entry name" value="Rubredoxin_2"/>
</dbReference>
<dbReference type="EMBL" id="AOUO01000545">
    <property type="protein sequence ID" value="EOD64191.1"/>
    <property type="molecule type" value="Genomic_DNA"/>
</dbReference>
<evidence type="ECO:0000259" key="2">
    <source>
        <dbReference type="Pfam" id="PF18073"/>
    </source>
</evidence>
<keyword evidence="4" id="KW-1185">Reference proteome</keyword>
<reference evidence="3 4" key="1">
    <citation type="submission" date="2013-02" db="EMBL/GenBank/DDBJ databases">
        <title>Draft genome sequence of Amycolatopsis vancoresmycina strain DSM 44592T.</title>
        <authorList>
            <person name="Kumar S."/>
            <person name="Kaur N."/>
            <person name="Kaur C."/>
            <person name="Raghava G.P.S."/>
            <person name="Mayilraj S."/>
        </authorList>
    </citation>
    <scope>NUCLEOTIDE SEQUENCE [LARGE SCALE GENOMIC DNA]</scope>
    <source>
        <strain evidence="3 4">DSM 44592</strain>
    </source>
</reference>